<evidence type="ECO:0000256" key="7">
    <source>
        <dbReference type="PROSITE-ProRule" id="PRU01393"/>
    </source>
</evidence>
<evidence type="ECO:0000259" key="9">
    <source>
        <dbReference type="PROSITE" id="PS52048"/>
    </source>
</evidence>
<dbReference type="InterPro" id="IPR038765">
    <property type="entry name" value="Papain-like_cys_pep_sf"/>
</dbReference>
<keyword evidence="6 8" id="KW-0788">Thiol protease</keyword>
<dbReference type="CDD" id="cd09616">
    <property type="entry name" value="Peptidase_C12_UCH_L1_L3"/>
    <property type="match status" value="1"/>
</dbReference>
<feature type="domain" description="UCH catalytic" evidence="9">
    <location>
        <begin position="21"/>
        <end position="252"/>
    </location>
</feature>
<comment type="similarity">
    <text evidence="2 7 8">Belongs to the peptidase C12 family.</text>
</comment>
<dbReference type="Pfam" id="PF01088">
    <property type="entry name" value="Peptidase_C12"/>
    <property type="match status" value="1"/>
</dbReference>
<dbReference type="EMBL" id="JAAQHG020000005">
    <property type="protein sequence ID" value="KAL1589283.1"/>
    <property type="molecule type" value="Genomic_DNA"/>
</dbReference>
<comment type="caution">
    <text evidence="10">The sequence shown here is derived from an EMBL/GenBank/DDBJ whole genome shotgun (WGS) entry which is preliminary data.</text>
</comment>
<dbReference type="Gene3D" id="3.40.532.10">
    <property type="entry name" value="Peptidase C12, ubiquitin carboxyl-terminal hydrolase"/>
    <property type="match status" value="1"/>
</dbReference>
<keyword evidence="3 8" id="KW-0645">Protease</keyword>
<evidence type="ECO:0000256" key="5">
    <source>
        <dbReference type="ARBA" id="ARBA00022801"/>
    </source>
</evidence>
<dbReference type="PANTHER" id="PTHR10589:SF17">
    <property type="entry name" value="UBIQUITIN CARBOXYL-TERMINAL HYDROLASE"/>
    <property type="match status" value="1"/>
</dbReference>
<keyword evidence="4 8" id="KW-0833">Ubl conjugation pathway</keyword>
<dbReference type="RefSeq" id="XP_069232388.1">
    <property type="nucleotide sequence ID" value="XM_069370933.1"/>
</dbReference>
<dbReference type="AlphaFoldDB" id="A0AB34KW51"/>
<evidence type="ECO:0000256" key="1">
    <source>
        <dbReference type="ARBA" id="ARBA00000707"/>
    </source>
</evidence>
<dbReference type="PANTHER" id="PTHR10589">
    <property type="entry name" value="UBIQUITIN CARBOXYL-TERMINAL HYDROLASE"/>
    <property type="match status" value="1"/>
</dbReference>
<evidence type="ECO:0000256" key="6">
    <source>
        <dbReference type="ARBA" id="ARBA00022807"/>
    </source>
</evidence>
<comment type="catalytic activity">
    <reaction evidence="1 8">
        <text>Thiol-dependent hydrolysis of ester, thioester, amide, peptide and isopeptide bonds formed by the C-terminal Gly of ubiquitin (a 76-residue protein attached to proteins as an intracellular targeting signal).</text>
        <dbReference type="EC" id="3.4.19.12"/>
    </reaction>
</comment>
<organism evidence="10 11">
    <name type="scientific">Cladosporium halotolerans</name>
    <dbReference type="NCBI Taxonomy" id="1052096"/>
    <lineage>
        <taxon>Eukaryota</taxon>
        <taxon>Fungi</taxon>
        <taxon>Dikarya</taxon>
        <taxon>Ascomycota</taxon>
        <taxon>Pezizomycotina</taxon>
        <taxon>Dothideomycetes</taxon>
        <taxon>Dothideomycetidae</taxon>
        <taxon>Cladosporiales</taxon>
        <taxon>Cladosporiaceae</taxon>
        <taxon>Cladosporium</taxon>
    </lineage>
</organism>
<evidence type="ECO:0000256" key="4">
    <source>
        <dbReference type="ARBA" id="ARBA00022786"/>
    </source>
</evidence>
<dbReference type="GO" id="GO:0005737">
    <property type="term" value="C:cytoplasm"/>
    <property type="evidence" value="ECO:0007669"/>
    <property type="project" value="TreeGrafter"/>
</dbReference>
<keyword evidence="11" id="KW-1185">Reference proteome</keyword>
<keyword evidence="5 8" id="KW-0378">Hydrolase</keyword>
<dbReference type="GO" id="GO:0016579">
    <property type="term" value="P:protein deubiquitination"/>
    <property type="evidence" value="ECO:0007669"/>
    <property type="project" value="TreeGrafter"/>
</dbReference>
<name>A0AB34KW51_9PEZI</name>
<evidence type="ECO:0000256" key="3">
    <source>
        <dbReference type="ARBA" id="ARBA00022670"/>
    </source>
</evidence>
<dbReference type="EC" id="3.4.19.12" evidence="8"/>
<accession>A0AB34KW51</accession>
<evidence type="ECO:0000256" key="8">
    <source>
        <dbReference type="RuleBase" id="RU361215"/>
    </source>
</evidence>
<reference evidence="10 11" key="1">
    <citation type="journal article" date="2020" name="Microbiol. Resour. Announc.">
        <title>Draft Genome Sequence of a Cladosporium Species Isolated from the Mesophotic Ascidian Didemnum maculosum.</title>
        <authorList>
            <person name="Gioti A."/>
            <person name="Siaperas R."/>
            <person name="Nikolaivits E."/>
            <person name="Le Goff G."/>
            <person name="Ouazzani J."/>
            <person name="Kotoulas G."/>
            <person name="Topakas E."/>
        </authorList>
    </citation>
    <scope>NUCLEOTIDE SEQUENCE [LARGE SCALE GENOMIC DNA]</scope>
    <source>
        <strain evidence="10 11">TM138-S3</strain>
    </source>
</reference>
<dbReference type="InterPro" id="IPR036959">
    <property type="entry name" value="Peptidase_C12_UCH_sf"/>
</dbReference>
<dbReference type="InterPro" id="IPR001578">
    <property type="entry name" value="Peptidase_C12_UCH"/>
</dbReference>
<evidence type="ECO:0000256" key="2">
    <source>
        <dbReference type="ARBA" id="ARBA00009326"/>
    </source>
</evidence>
<dbReference type="GO" id="GO:0006511">
    <property type="term" value="P:ubiquitin-dependent protein catabolic process"/>
    <property type="evidence" value="ECO:0007669"/>
    <property type="project" value="UniProtKB-UniRule"/>
</dbReference>
<comment type="caution">
    <text evidence="7">Lacks conserved residue(s) required for the propagation of feature annotation.</text>
</comment>
<proteinExistence type="inferred from homology"/>
<sequence length="256" mass="27911">MTTQQNAHHPGVTFDAQGRKTVIPLENNPEVFTHLIRSLGVSPQLGFHDIYSLDPELLSFIPRPVHSIIFIAPSDVYFKLHGENSDVNVKDLTYAGHGESEPVTWFPQTIGNSCGLMALLHCISNGTAKQYIEPGSLAAKLIQEAIPLKPAARADVLYNSSELEHAHMEAATRGQSYTPGSEEPVGFHFLAFVKGKDGHLYEMNGGWDGPLDHGPLPEDGDLMSEKALDMGVGRYLKMADGSIEYSMVALATEAEQ</sequence>
<evidence type="ECO:0000313" key="11">
    <source>
        <dbReference type="Proteomes" id="UP000803884"/>
    </source>
</evidence>
<dbReference type="SUPFAM" id="SSF54001">
    <property type="entry name" value="Cysteine proteinases"/>
    <property type="match status" value="1"/>
</dbReference>
<evidence type="ECO:0000313" key="10">
    <source>
        <dbReference type="EMBL" id="KAL1589283.1"/>
    </source>
</evidence>
<gene>
    <name evidence="10" type="ORF">WHR41_02327</name>
</gene>
<dbReference type="GeneID" id="96003771"/>
<dbReference type="PROSITE" id="PS52048">
    <property type="entry name" value="UCH_DOMAIN"/>
    <property type="match status" value="1"/>
</dbReference>
<dbReference type="Proteomes" id="UP000803884">
    <property type="component" value="Unassembled WGS sequence"/>
</dbReference>
<dbReference type="GO" id="GO:0004843">
    <property type="term" value="F:cysteine-type deubiquitinase activity"/>
    <property type="evidence" value="ECO:0007669"/>
    <property type="project" value="UniProtKB-EC"/>
</dbReference>
<protein>
    <recommendedName>
        <fullName evidence="8">Ubiquitin carboxyl-terminal hydrolase</fullName>
        <ecNumber evidence="8">3.4.19.12</ecNumber>
    </recommendedName>
</protein>
<dbReference type="PRINTS" id="PR00707">
    <property type="entry name" value="UBCTHYDRLASE"/>
</dbReference>